<protein>
    <submittedName>
        <fullName evidence="1">Uncharacterized protein</fullName>
    </submittedName>
</protein>
<keyword evidence="2" id="KW-1185">Reference proteome</keyword>
<dbReference type="EMBL" id="CP142726">
    <property type="protein sequence ID" value="WUR02420.1"/>
    <property type="molecule type" value="Genomic_DNA"/>
</dbReference>
<reference evidence="1" key="1">
    <citation type="journal article" date="2024" name="BMC Genomics">
        <title>Functional annotation of a divergent genome using sequence and structure-based similarity.</title>
        <authorList>
            <person name="Svedberg D."/>
            <person name="Winiger R.R."/>
            <person name="Berg A."/>
            <person name="Sharma H."/>
            <person name="Tellgren-Roth C."/>
            <person name="Debrunner-Vossbrinck B.A."/>
            <person name="Vossbrinck C.R."/>
            <person name="Barandun J."/>
        </authorList>
    </citation>
    <scope>NUCLEOTIDE SEQUENCE</scope>
    <source>
        <strain evidence="1">Illinois isolate</strain>
    </source>
</reference>
<proteinExistence type="predicted"/>
<gene>
    <name evidence="1" type="ORF">VNE69_01357</name>
</gene>
<dbReference type="RefSeq" id="XP_065328565.1">
    <property type="nucleotide sequence ID" value="XM_065472493.1"/>
</dbReference>
<dbReference type="KEGG" id="vnx:VNE69_01357"/>
<name>A0AAX4J904_9MICR</name>
<sequence length="561" mass="67865">MWQNMKDEIIENIKKKKAENIENSENTRNYILDFINKKDEITCTDDNCLVKWYDNNLEVNDEDSLENIDFTSVNENAEEEILNIEKNKNHKFFNIFVLHNLKILEIENIKNEDILKIENQEISFFSYSKNFLEFCKCINLTTDKKSVNCTNVDTFRKIFSTKYIDNTINKFIDKIINDPINYEENDKQKFIIILLYTYLYSVNIKHKKKFLLYEKTKNNIFLIKSEYKFRISYTKDYNIDKWILNLKEYENLYDESNFLNFYYQNYVSKPSGEKDLFYNFVCRINKVILNIEKGKQLHFLKRVFMLHTILYSSVDELQVYKTVIDFFNKKIVSFATEYLKKHVLTFYFNILNNIGQVEIFNIILSHIVNNLEIYTKYEKEVFRFNLLQIRDWSQFIYLVEQNIESFNNISLAMDLLFYASDNINKQNTKGILEIIGLFINIHELIKIDHFFKFIKIYFRHLKNQFLNLSLLKEQDEILDFYNKNTDKISKIILSFQRFVILSNEDNKKEKKKETRQSIIETQFHSFIGVIYKLEDILYATYKDKVKITKMRSFTFRENKIL</sequence>
<dbReference type="AlphaFoldDB" id="A0AAX4J904"/>
<evidence type="ECO:0000313" key="1">
    <source>
        <dbReference type="EMBL" id="WUR02420.1"/>
    </source>
</evidence>
<dbReference type="Proteomes" id="UP001334084">
    <property type="component" value="Chromosome 1"/>
</dbReference>
<accession>A0AAX4J904</accession>
<organism evidence="1 2">
    <name type="scientific">Vairimorpha necatrix</name>
    <dbReference type="NCBI Taxonomy" id="6039"/>
    <lineage>
        <taxon>Eukaryota</taxon>
        <taxon>Fungi</taxon>
        <taxon>Fungi incertae sedis</taxon>
        <taxon>Microsporidia</taxon>
        <taxon>Nosematidae</taxon>
        <taxon>Vairimorpha</taxon>
    </lineage>
</organism>
<dbReference type="GeneID" id="90540221"/>
<evidence type="ECO:0000313" key="2">
    <source>
        <dbReference type="Proteomes" id="UP001334084"/>
    </source>
</evidence>